<sequence length="279" mass="32646">MYRPIKLANGTTRIEEYLQALIHEESLTAIGWRQQWIYAIREFEDRLDEFSNLGPDFQNDKDYEPNENDVFDWGADTVYEWMMEHEIPKILGLFHLDQCGIEDMSKVMRVMVYYVKGYPERGDSRGSTKFVEDLFYFALNYKKLRLRPKSKKGKMIEWRKLKDDFIDYFVGEGSNFRIAPGDYLRGWVYDGPPSHFLSIFTPRQMFRYPRRTPCSACKRRPKPTSPIKAAAIQSPPTKFADLCSPAWETRHPLDEVGDSQGECCLEANATVENHGGHWK</sequence>
<evidence type="ECO:0000313" key="1">
    <source>
        <dbReference type="EMBL" id="KAJ9117745.1"/>
    </source>
</evidence>
<gene>
    <name evidence="1" type="ORF">QFC20_000023</name>
</gene>
<evidence type="ECO:0000313" key="2">
    <source>
        <dbReference type="Proteomes" id="UP001230649"/>
    </source>
</evidence>
<proteinExistence type="predicted"/>
<accession>A0ACC2X112</accession>
<reference evidence="1" key="1">
    <citation type="submission" date="2023-04" db="EMBL/GenBank/DDBJ databases">
        <title>Draft Genome sequencing of Naganishia species isolated from polar environments using Oxford Nanopore Technology.</title>
        <authorList>
            <person name="Leo P."/>
            <person name="Venkateswaran K."/>
        </authorList>
    </citation>
    <scope>NUCLEOTIDE SEQUENCE</scope>
    <source>
        <strain evidence="1">MNA-CCFEE 5262</strain>
    </source>
</reference>
<protein>
    <submittedName>
        <fullName evidence="1">Uncharacterized protein</fullName>
    </submittedName>
</protein>
<name>A0ACC2X112_9TREE</name>
<comment type="caution">
    <text evidence="1">The sequence shown here is derived from an EMBL/GenBank/DDBJ whole genome shotgun (WGS) entry which is preliminary data.</text>
</comment>
<organism evidence="1 2">
    <name type="scientific">Naganishia adeliensis</name>
    <dbReference type="NCBI Taxonomy" id="92952"/>
    <lineage>
        <taxon>Eukaryota</taxon>
        <taxon>Fungi</taxon>
        <taxon>Dikarya</taxon>
        <taxon>Basidiomycota</taxon>
        <taxon>Agaricomycotina</taxon>
        <taxon>Tremellomycetes</taxon>
        <taxon>Filobasidiales</taxon>
        <taxon>Filobasidiaceae</taxon>
        <taxon>Naganishia</taxon>
    </lineage>
</organism>
<keyword evidence="2" id="KW-1185">Reference proteome</keyword>
<dbReference type="EMBL" id="JASBWS010000001">
    <property type="protein sequence ID" value="KAJ9117745.1"/>
    <property type="molecule type" value="Genomic_DNA"/>
</dbReference>
<dbReference type="Proteomes" id="UP001230649">
    <property type="component" value="Unassembled WGS sequence"/>
</dbReference>